<dbReference type="GO" id="GO:0008237">
    <property type="term" value="F:metallopeptidase activity"/>
    <property type="evidence" value="ECO:0007669"/>
    <property type="project" value="InterPro"/>
</dbReference>
<organism evidence="4 5">
    <name type="scientific">Bdellovibrio bacteriovorus</name>
    <dbReference type="NCBI Taxonomy" id="959"/>
    <lineage>
        <taxon>Bacteria</taxon>
        <taxon>Pseudomonadati</taxon>
        <taxon>Bdellovibrionota</taxon>
        <taxon>Bdellovibrionia</taxon>
        <taxon>Bdellovibrionales</taxon>
        <taxon>Pseudobdellovibrionaceae</taxon>
        <taxon>Bdellovibrio</taxon>
    </lineage>
</organism>
<proteinExistence type="predicted"/>
<evidence type="ECO:0000313" key="5">
    <source>
        <dbReference type="Proteomes" id="UP000197003"/>
    </source>
</evidence>
<accession>A0A1Z3N3W1</accession>
<feature type="chain" id="PRO_5012961268" evidence="1">
    <location>
        <begin position="20"/>
        <end position="644"/>
    </location>
</feature>
<dbReference type="Pfam" id="PF25226">
    <property type="entry name" value="DUF7844"/>
    <property type="match status" value="1"/>
</dbReference>
<dbReference type="AlphaFoldDB" id="A0A1Z3N3W1"/>
<dbReference type="Proteomes" id="UP000197003">
    <property type="component" value="Chromosome"/>
</dbReference>
<dbReference type="InterPro" id="IPR024079">
    <property type="entry name" value="MetalloPept_cat_dom_sf"/>
</dbReference>
<sequence>MNKAGLIVAAMLMASSAHASFSYSLTEGPSDKQFRQNAQILLKQAEQLLPASIKSQFKKPLEVRFESLKENGDHALGKLSWGKVRIDLKAVAEIRRGENNATRINRTHKTFYREILATVVHETIHAYDKLNVHDADESRMIRICKEEKDDRQNNQTSPECRPYENMYRSYSQNPYFTMIAGFVDSDESWMKHRSPDIYELTSAFESFPVNMEYFLMDPDYACRRPSLYHLFRSKFNHTPFPNSRCQVPLNYVIPDFKGKDSPLRSIDPSRIYQVHYLLAAEGEAMMSGWGHSMFRLVMCAPERKEVGPDCLKDLDQHIVLSYRAFVNSIQINTLKGLTGDYPSRLFLVPMHQVIEEYTKTELRDLRSVPMNLSRDEIRQFVTRTIETHWSYDGRYYFTSNNCAVESLNLMKGSLFRPELIYLQTKTPIGLEKDLLRLKIADNRVFANRTQAINTGYLFDSYRDRYEMSFKVLKNTIGVNQKDFRELLALTAAQRGSLYSRINKLEGKTRRKAAAAIVLLENGAHRFLTAAIKADLTQHVIREEKQAAKRGETTRQKEIVTALTEISDMFSQPAAFLKGADGYGLPTEQDWEQVQRLSSHKQSQGSDIYDEVQKNVESLINSAQMKEIEAIKKNVEFALSFMRSI</sequence>
<dbReference type="OrthoDB" id="5978971at2"/>
<reference evidence="4 5" key="1">
    <citation type="submission" date="2017-04" db="EMBL/GenBank/DDBJ databases">
        <title>Whole genome sequence of Bdellovibrio bacteriovorus strain SSB218315.</title>
        <authorList>
            <person name="Oyedara O."/>
            <person name="Rodriguez-Perez M.A."/>
        </authorList>
    </citation>
    <scope>NUCLEOTIDE SEQUENCE [LARGE SCALE GENOMIC DNA]</scope>
    <source>
        <strain evidence="4 5">SSB218315</strain>
    </source>
</reference>
<feature type="domain" description="Lnb N-terminal periplasmic" evidence="2">
    <location>
        <begin position="263"/>
        <end position="421"/>
    </location>
</feature>
<dbReference type="RefSeq" id="WP_088563829.1">
    <property type="nucleotide sequence ID" value="NZ_CP020946.1"/>
</dbReference>
<gene>
    <name evidence="4" type="ORF">B9G79_00590</name>
</gene>
<protein>
    <submittedName>
        <fullName evidence="4">Uncharacterized protein</fullName>
    </submittedName>
</protein>
<feature type="signal peptide" evidence="1">
    <location>
        <begin position="1"/>
        <end position="19"/>
    </location>
</feature>
<dbReference type="Gene3D" id="3.40.390.10">
    <property type="entry name" value="Collagenase (Catalytic Domain)"/>
    <property type="match status" value="1"/>
</dbReference>
<dbReference type="InterPro" id="IPR025178">
    <property type="entry name" value="Lnb_N"/>
</dbReference>
<dbReference type="InterPro" id="IPR057166">
    <property type="entry name" value="DUF7844"/>
</dbReference>
<feature type="domain" description="DUF7844" evidence="3">
    <location>
        <begin position="26"/>
        <end position="241"/>
    </location>
</feature>
<dbReference type="EMBL" id="CP020946">
    <property type="protein sequence ID" value="ASD62164.1"/>
    <property type="molecule type" value="Genomic_DNA"/>
</dbReference>
<evidence type="ECO:0000313" key="4">
    <source>
        <dbReference type="EMBL" id="ASD62164.1"/>
    </source>
</evidence>
<evidence type="ECO:0000256" key="1">
    <source>
        <dbReference type="SAM" id="SignalP"/>
    </source>
</evidence>
<evidence type="ECO:0000259" key="2">
    <source>
        <dbReference type="Pfam" id="PF13387"/>
    </source>
</evidence>
<evidence type="ECO:0000259" key="3">
    <source>
        <dbReference type="Pfam" id="PF25226"/>
    </source>
</evidence>
<name>A0A1Z3N3W1_BDEBC</name>
<keyword evidence="1" id="KW-0732">Signal</keyword>
<dbReference type="Pfam" id="PF13387">
    <property type="entry name" value="Lnb_N"/>
    <property type="match status" value="1"/>
</dbReference>